<dbReference type="SMART" id="SM00184">
    <property type="entry name" value="RING"/>
    <property type="match status" value="1"/>
</dbReference>
<dbReference type="Pfam" id="PF15227">
    <property type="entry name" value="zf-C3HC4_4"/>
    <property type="match status" value="1"/>
</dbReference>
<reference evidence="7 8" key="1">
    <citation type="submission" date="2012-03" db="EMBL/GenBank/DDBJ databases">
        <title>Whole Genome Assembly of Papio anubis.</title>
        <authorList>
            <person name="Liu Y.L."/>
            <person name="Abraham K.A."/>
            <person name="Akbar H.A."/>
            <person name="Ali S.A."/>
            <person name="Anosike U.A."/>
            <person name="Aqrawi P.A."/>
            <person name="Arias F.A."/>
            <person name="Attaway T.A."/>
            <person name="Awwad R.A."/>
            <person name="Babu C.B."/>
            <person name="Bandaranaike D.B."/>
            <person name="Battles P.B."/>
            <person name="Bell A.B."/>
            <person name="Beltran B.B."/>
            <person name="Berhane-Mersha D.B."/>
            <person name="Bess C.B."/>
            <person name="Bickham C.B."/>
            <person name="Bolden T.B."/>
            <person name="Carter K.C."/>
            <person name="Chau D.C."/>
            <person name="Chavez A.C."/>
            <person name="Clerc-Blankenburg K.C."/>
            <person name="Coyle M.C."/>
            <person name="Dao M.D."/>
            <person name="Davila M.L.D."/>
            <person name="Davy-Carroll L.D."/>
            <person name="Denson S.D."/>
            <person name="Dinh H.D."/>
            <person name="Fernandez S.F."/>
            <person name="Fernando P.F."/>
            <person name="Forbes L.F."/>
            <person name="Francis C.F."/>
            <person name="Francisco L.F."/>
            <person name="Fu Q.F."/>
            <person name="Garcia-Iii R.G."/>
            <person name="Garrett T.G."/>
            <person name="Gross S.G."/>
            <person name="Gubbala S.G."/>
            <person name="Hirani K.H."/>
            <person name="Hogues M.H."/>
            <person name="Hollins B.H."/>
            <person name="Jackson L.J."/>
            <person name="Javaid M.J."/>
            <person name="Jhangiani S.J."/>
            <person name="Johnson A.J."/>
            <person name="Johnson B.J."/>
            <person name="Jones J.J."/>
            <person name="Joshi V.J."/>
            <person name="Kalu J.K."/>
            <person name="Khan N.K."/>
            <person name="Korchina V.K."/>
            <person name="Kovar C.K."/>
            <person name="Lago L.L."/>
            <person name="Lara F.L."/>
            <person name="Le T.-K.L."/>
            <person name="Lee S.L."/>
            <person name="Legall-Iii F.L."/>
            <person name="Lemon S.L."/>
            <person name="Liu J.L."/>
            <person name="Liu Y.-S.L."/>
            <person name="Liyanage D.L."/>
            <person name="Lopez J.L."/>
            <person name="Lorensuhewa L.L."/>
            <person name="Mata R.M."/>
            <person name="Mathew T.M."/>
            <person name="Mercado C.M."/>
            <person name="Mercado I.M."/>
            <person name="Morales K.M."/>
            <person name="Morgan M.M."/>
            <person name="Munidasa M.M."/>
            <person name="Ngo D.N."/>
            <person name="Nguyen L.N."/>
            <person name="Nguyen T.N."/>
            <person name="Nguyen N.N."/>
            <person name="Obregon M.O."/>
            <person name="Okwuonu G.O."/>
            <person name="Ongeri F.O."/>
            <person name="Onwere C.O."/>
            <person name="Osifeso I.O."/>
            <person name="Parra A.P."/>
            <person name="Patil S.P."/>
            <person name="Perez A.P."/>
            <person name="Perez Y.P."/>
            <person name="Pham C.P."/>
            <person name="Pu L.-L.P."/>
            <person name="Puazo M.P."/>
            <person name="Quiroz J.Q."/>
            <person name="Rouhana J.R."/>
            <person name="Ruiz M.R."/>
            <person name="Ruiz S.-J.R."/>
            <person name="Saada N.S."/>
            <person name="Santibanez J.S."/>
            <person name="Scheel M.S."/>
            <person name="Schneider B.S."/>
            <person name="Simmons D.S."/>
            <person name="Sisson I.S."/>
            <person name="Tang L.-Y.T."/>
            <person name="Thornton R.T."/>
            <person name="Tisius J.T."/>
            <person name="Toledanes G.T."/>
            <person name="Trejos Z.T."/>
            <person name="Usmani K.U."/>
            <person name="Varghese R.V."/>
            <person name="Vattathil S.V."/>
            <person name="Vee V.V."/>
            <person name="Walker D.W."/>
            <person name="Weissenberger G.W."/>
            <person name="White C.W."/>
            <person name="Williams A.W."/>
            <person name="Woodworth J.W."/>
            <person name="Wright R.W."/>
            <person name="Zhu Y.Z."/>
            <person name="Han Y.H."/>
            <person name="Newsham I.N."/>
            <person name="Nazareth L.N."/>
            <person name="Worley K.W."/>
            <person name="Muzny D.M."/>
            <person name="Rogers J.R."/>
            <person name="Gibbs R.G."/>
        </authorList>
    </citation>
    <scope>NUCLEOTIDE SEQUENCE [LARGE SCALE GENOMIC DNA]</scope>
</reference>
<keyword evidence="8" id="KW-1185">Reference proteome</keyword>
<dbReference type="SUPFAM" id="SSF57850">
    <property type="entry name" value="RING/U-box"/>
    <property type="match status" value="1"/>
</dbReference>
<evidence type="ECO:0000259" key="6">
    <source>
        <dbReference type="PROSITE" id="PS50119"/>
    </source>
</evidence>
<dbReference type="InterPro" id="IPR001841">
    <property type="entry name" value="Znf_RING"/>
</dbReference>
<dbReference type="AlphaFoldDB" id="A0A096MKW2"/>
<protein>
    <submittedName>
        <fullName evidence="7">Uncharacterized protein</fullName>
    </submittedName>
</protein>
<dbReference type="Pfam" id="PF00643">
    <property type="entry name" value="zf-B_box"/>
    <property type="match status" value="1"/>
</dbReference>
<feature type="domain" description="B box-type" evidence="6">
    <location>
        <begin position="89"/>
        <end position="130"/>
    </location>
</feature>
<dbReference type="Gene3D" id="3.30.160.60">
    <property type="entry name" value="Classic Zinc Finger"/>
    <property type="match status" value="1"/>
</dbReference>
<accession>A0A096MKW2</accession>
<evidence type="ECO:0000256" key="2">
    <source>
        <dbReference type="ARBA" id="ARBA00022771"/>
    </source>
</evidence>
<dbReference type="ExpressionAtlas" id="A0A096MKW2">
    <property type="expression patterns" value="baseline"/>
</dbReference>
<dbReference type="PANTHER" id="PTHR24103">
    <property type="entry name" value="E3 UBIQUITIN-PROTEIN LIGASE TRIM"/>
    <property type="match status" value="1"/>
</dbReference>
<dbReference type="Gene3D" id="3.30.40.10">
    <property type="entry name" value="Zinc/RING finger domain, C3HC4 (zinc finger)"/>
    <property type="match status" value="1"/>
</dbReference>
<evidence type="ECO:0000256" key="1">
    <source>
        <dbReference type="ARBA" id="ARBA00022723"/>
    </source>
</evidence>
<evidence type="ECO:0000259" key="5">
    <source>
        <dbReference type="PROSITE" id="PS50089"/>
    </source>
</evidence>
<keyword evidence="2 4" id="KW-0863">Zinc-finger</keyword>
<reference evidence="7" key="3">
    <citation type="submission" date="2025-09" db="UniProtKB">
        <authorList>
            <consortium name="Ensembl"/>
        </authorList>
    </citation>
    <scope>IDENTIFICATION</scope>
</reference>
<sequence length="204" mass="23808">NMNSGILQVFQRELTCPICMNYFIDPVTIDCGHSFCRPCFYLNWEDITVLPQCSKCKKTTRQRNLKTNIHLNNMASIARKASLRQFLSSEEQICGTHREIKKMFCEVDKSLLCLLCSNSQEHRDHKHCPVEWAAEEHREKLLKKMQSLWEKACENHRNLNMETWKFGDILHRYESLLLQVPEPANPELSAGPITGLLDRLNGFR</sequence>
<dbReference type="InterPro" id="IPR013083">
    <property type="entry name" value="Znf_RING/FYVE/PHD"/>
</dbReference>
<dbReference type="InterPro" id="IPR000315">
    <property type="entry name" value="Znf_B-box"/>
</dbReference>
<evidence type="ECO:0000256" key="3">
    <source>
        <dbReference type="ARBA" id="ARBA00022833"/>
    </source>
</evidence>
<dbReference type="eggNOG" id="KOG2177">
    <property type="taxonomic scope" value="Eukaryota"/>
</dbReference>
<dbReference type="PROSITE" id="PS50119">
    <property type="entry name" value="ZF_BBOX"/>
    <property type="match status" value="1"/>
</dbReference>
<dbReference type="Ensembl" id="ENSPANT00000012741.3">
    <property type="protein sequence ID" value="ENSPANP00000000149.3"/>
    <property type="gene ID" value="ENSPANG00000022721.3"/>
</dbReference>
<dbReference type="OMA" id="WAAEEHW"/>
<name>A0A096MKW2_PAPAN</name>
<dbReference type="GeneTree" id="ENSGT00940000163213"/>
<organism evidence="7 8">
    <name type="scientific">Papio anubis</name>
    <name type="common">Olive baboon</name>
    <dbReference type="NCBI Taxonomy" id="9555"/>
    <lineage>
        <taxon>Eukaryota</taxon>
        <taxon>Metazoa</taxon>
        <taxon>Chordata</taxon>
        <taxon>Craniata</taxon>
        <taxon>Vertebrata</taxon>
        <taxon>Euteleostomi</taxon>
        <taxon>Mammalia</taxon>
        <taxon>Eutheria</taxon>
        <taxon>Euarchontoglires</taxon>
        <taxon>Primates</taxon>
        <taxon>Haplorrhini</taxon>
        <taxon>Catarrhini</taxon>
        <taxon>Cercopithecidae</taxon>
        <taxon>Cercopithecinae</taxon>
        <taxon>Papio</taxon>
    </lineage>
</organism>
<evidence type="ECO:0000313" key="7">
    <source>
        <dbReference type="Ensembl" id="ENSPANP00000000149.3"/>
    </source>
</evidence>
<dbReference type="Bgee" id="ENSPANG00000022721">
    <property type="expression patterns" value="Expressed in optic disc and 12 other cell types or tissues"/>
</dbReference>
<dbReference type="SMART" id="SM00336">
    <property type="entry name" value="BBOX"/>
    <property type="match status" value="1"/>
</dbReference>
<proteinExistence type="predicted"/>
<keyword evidence="1" id="KW-0479">Metal-binding</keyword>
<dbReference type="InterPro" id="IPR050143">
    <property type="entry name" value="TRIM/RBCC"/>
</dbReference>
<evidence type="ECO:0000313" key="8">
    <source>
        <dbReference type="Proteomes" id="UP000028761"/>
    </source>
</evidence>
<dbReference type="Proteomes" id="UP000028761">
    <property type="component" value="Chromosome 12"/>
</dbReference>
<reference evidence="7" key="2">
    <citation type="submission" date="2025-08" db="UniProtKB">
        <authorList>
            <consortium name="Ensembl"/>
        </authorList>
    </citation>
    <scope>IDENTIFICATION</scope>
</reference>
<dbReference type="GO" id="GO:0008270">
    <property type="term" value="F:zinc ion binding"/>
    <property type="evidence" value="ECO:0007669"/>
    <property type="project" value="UniProtKB-KW"/>
</dbReference>
<feature type="domain" description="RING-type" evidence="5">
    <location>
        <begin position="16"/>
        <end position="57"/>
    </location>
</feature>
<dbReference type="SUPFAM" id="SSF57845">
    <property type="entry name" value="B-box zinc-binding domain"/>
    <property type="match status" value="1"/>
</dbReference>
<dbReference type="HOGENOM" id="CLU_013137_0_3_1"/>
<dbReference type="PROSITE" id="PS50089">
    <property type="entry name" value="ZF_RING_2"/>
    <property type="match status" value="1"/>
</dbReference>
<dbReference type="CDD" id="cd19783">
    <property type="entry name" value="Bbox2_TRIM43-like"/>
    <property type="match status" value="1"/>
</dbReference>
<keyword evidence="3" id="KW-0862">Zinc</keyword>
<evidence type="ECO:0000256" key="4">
    <source>
        <dbReference type="PROSITE-ProRule" id="PRU00024"/>
    </source>
</evidence>